<evidence type="ECO:0000313" key="8">
    <source>
        <dbReference type="Proteomes" id="UP000317265"/>
    </source>
</evidence>
<accession>A0A523BGW9</accession>
<evidence type="ECO:0000259" key="4">
    <source>
        <dbReference type="Pfam" id="PF01775"/>
    </source>
</evidence>
<dbReference type="Proteomes" id="UP000317265">
    <property type="component" value="Unassembled WGS sequence"/>
</dbReference>
<dbReference type="Pfam" id="PF01775">
    <property type="entry name" value="Ribosomal_L18A"/>
    <property type="match status" value="1"/>
</dbReference>
<keyword evidence="2 3" id="KW-0687">Ribonucleoprotein</keyword>
<dbReference type="GO" id="GO:0070180">
    <property type="term" value="F:large ribosomal subunit rRNA binding"/>
    <property type="evidence" value="ECO:0007669"/>
    <property type="project" value="UniProtKB-UniRule"/>
</dbReference>
<comment type="caution">
    <text evidence="6">The sequence shown here is derived from an EMBL/GenBank/DDBJ whole genome shotgun (WGS) entry which is preliminary data.</text>
</comment>
<evidence type="ECO:0000256" key="3">
    <source>
        <dbReference type="HAMAP-Rule" id="MF_00273"/>
    </source>
</evidence>
<dbReference type="EMBL" id="QNVI01000014">
    <property type="protein sequence ID" value="TDA40175.1"/>
    <property type="molecule type" value="Genomic_DNA"/>
</dbReference>
<evidence type="ECO:0000256" key="1">
    <source>
        <dbReference type="ARBA" id="ARBA00022980"/>
    </source>
</evidence>
<evidence type="ECO:0000313" key="6">
    <source>
        <dbReference type="EMBL" id="TDA40175.1"/>
    </source>
</evidence>
<evidence type="ECO:0000256" key="2">
    <source>
        <dbReference type="ARBA" id="ARBA00023274"/>
    </source>
</evidence>
<dbReference type="InterPro" id="IPR028877">
    <property type="entry name" value="Ribosomal_eL20"/>
</dbReference>
<keyword evidence="1 3" id="KW-0689">Ribosomal protein</keyword>
<dbReference type="AlphaFoldDB" id="A0A523BGW9"/>
<protein>
    <recommendedName>
        <fullName evidence="3">Large ribosomal subunit protein eL20</fullName>
    </recommendedName>
</protein>
<gene>
    <name evidence="3" type="primary">rpl18a</name>
    <name evidence="3" type="synonym">rpl20e</name>
    <name evidence="3" type="synonym">rplX</name>
    <name evidence="6" type="ORF">DSO09_01075</name>
    <name evidence="5" type="ORF">EF809_03195</name>
</gene>
<keyword evidence="3" id="KW-0699">rRNA-binding</keyword>
<dbReference type="EMBL" id="RXIH01000026">
    <property type="protein sequence ID" value="RZN56273.1"/>
    <property type="molecule type" value="Genomic_DNA"/>
</dbReference>
<dbReference type="SUPFAM" id="SSF160374">
    <property type="entry name" value="RplX-like"/>
    <property type="match status" value="1"/>
</dbReference>
<dbReference type="NCBIfam" id="NF001981">
    <property type="entry name" value="PRK00773.1-1"/>
    <property type="match status" value="1"/>
</dbReference>
<reference evidence="6 8" key="1">
    <citation type="journal article" date="2019" name="Nat. Microbiol.">
        <title>Expanding anaerobic alkane metabolism in the domain of Archaea.</title>
        <authorList>
            <person name="Wang Y."/>
            <person name="Wegener G."/>
            <person name="Hou J."/>
            <person name="Wang F."/>
            <person name="Xiao X."/>
        </authorList>
    </citation>
    <scope>NUCLEOTIDE SEQUENCE [LARGE SCALE GENOMIC DNA]</scope>
    <source>
        <strain evidence="6">WYZ-LMO11</strain>
    </source>
</reference>
<reference evidence="5 7" key="2">
    <citation type="journal article" date="2019" name="Nat. Microbiol.">
        <title>Wide diversity of methane and short-chain alkane metabolisms in uncultured archaea.</title>
        <authorList>
            <person name="Borrel G."/>
            <person name="Adam P.S."/>
            <person name="McKay L.J."/>
            <person name="Chen L.X."/>
            <person name="Sierra-Garcia I.N."/>
            <person name="Sieber C.M."/>
            <person name="Letourneur Q."/>
            <person name="Ghozlane A."/>
            <person name="Andersen G.L."/>
            <person name="Li W.J."/>
            <person name="Hallam S.J."/>
            <person name="Muyzer G."/>
            <person name="de Oliveira V.M."/>
            <person name="Inskeep W.P."/>
            <person name="Banfield J.F."/>
            <person name="Gribaldo S."/>
        </authorList>
    </citation>
    <scope>NUCLEOTIDE SEQUENCE [LARGE SCALE GENOMIC DNA]</scope>
    <source>
        <strain evidence="5">Verst-YHS</strain>
    </source>
</reference>
<comment type="subunit">
    <text evidence="3">Part of the 50S ribosomal subunit. Binds 23S rRNA.</text>
</comment>
<keyword evidence="3" id="KW-0694">RNA-binding</keyword>
<name>A0A523BGW9_9CREN</name>
<dbReference type="GO" id="GO:0006412">
    <property type="term" value="P:translation"/>
    <property type="evidence" value="ECO:0007669"/>
    <property type="project" value="UniProtKB-UniRule"/>
</dbReference>
<sequence length="62" mass="7323">MEEKLFLVEGKVKMGFQWTKFKKSIKAISKKMAIEKLFCEFGGNHKLKRFQIKIDNVVEKSE</sequence>
<evidence type="ECO:0000313" key="5">
    <source>
        <dbReference type="EMBL" id="RZN56273.1"/>
    </source>
</evidence>
<dbReference type="Proteomes" id="UP000316080">
    <property type="component" value="Unassembled WGS sequence"/>
</dbReference>
<dbReference type="GO" id="GO:1990904">
    <property type="term" value="C:ribonucleoprotein complex"/>
    <property type="evidence" value="ECO:0007669"/>
    <property type="project" value="UniProtKB-KW"/>
</dbReference>
<evidence type="ECO:0000313" key="7">
    <source>
        <dbReference type="Proteomes" id="UP000316080"/>
    </source>
</evidence>
<dbReference type="GO" id="GO:0005840">
    <property type="term" value="C:ribosome"/>
    <property type="evidence" value="ECO:0007669"/>
    <property type="project" value="UniProtKB-KW"/>
</dbReference>
<comment type="similarity">
    <text evidence="3">Belongs to the eukaryotic ribosomal protein eL20 family.</text>
</comment>
<organism evidence="6 8">
    <name type="scientific">Thermoproteota archaeon</name>
    <dbReference type="NCBI Taxonomy" id="2056631"/>
    <lineage>
        <taxon>Archaea</taxon>
        <taxon>Thermoproteota</taxon>
    </lineage>
</organism>
<dbReference type="InterPro" id="IPR023573">
    <property type="entry name" value="Ribosomal_eL20_dom"/>
</dbReference>
<dbReference type="HAMAP" id="MF_00273">
    <property type="entry name" value="Ribosomal_eL20"/>
    <property type="match status" value="1"/>
</dbReference>
<dbReference type="GO" id="GO:0003735">
    <property type="term" value="F:structural constituent of ribosome"/>
    <property type="evidence" value="ECO:0007669"/>
    <property type="project" value="InterPro"/>
</dbReference>
<dbReference type="Gene3D" id="3.10.20.10">
    <property type="match status" value="1"/>
</dbReference>
<proteinExistence type="inferred from homology"/>
<feature type="domain" description="Large ribosomal subunit protein eL20" evidence="4">
    <location>
        <begin position="4"/>
        <end position="57"/>
    </location>
</feature>